<evidence type="ECO:0000313" key="2">
    <source>
        <dbReference type="Proteomes" id="UP001211006"/>
    </source>
</evidence>
<dbReference type="Proteomes" id="UP001211006">
    <property type="component" value="Unassembled WGS sequence"/>
</dbReference>
<dbReference type="RefSeq" id="WP_195484517.1">
    <property type="nucleotide sequence ID" value="NZ_JADNHL010000007.1"/>
</dbReference>
<evidence type="ECO:0000313" key="1">
    <source>
        <dbReference type="EMBL" id="MDB7905170.1"/>
    </source>
</evidence>
<accession>A0AAW6BZE6</accession>
<name>A0AAW6BZE6_FLAPL</name>
<sequence length="68" mass="7993">MNYLTDEQVEQEIERLRNSPYVALARKEQYVRCQRRQALYSLRHLEKKGKSLAASGITMDMLDATMED</sequence>
<reference evidence="1" key="1">
    <citation type="submission" date="2023-01" db="EMBL/GenBank/DDBJ databases">
        <title>Human gut microbiome strain richness.</title>
        <authorList>
            <person name="Chen-Liaw A."/>
        </authorList>
    </citation>
    <scope>NUCLEOTIDE SEQUENCE</scope>
    <source>
        <strain evidence="1">2225st1_A6_2225SCRN_200828</strain>
    </source>
</reference>
<dbReference type="AlphaFoldDB" id="A0AAW6BZE6"/>
<gene>
    <name evidence="1" type="ORF">PND83_04180</name>
</gene>
<organism evidence="1 2">
    <name type="scientific">Flavonifractor plautii</name>
    <name type="common">Fusobacterium plautii</name>
    <dbReference type="NCBI Taxonomy" id="292800"/>
    <lineage>
        <taxon>Bacteria</taxon>
        <taxon>Bacillati</taxon>
        <taxon>Bacillota</taxon>
        <taxon>Clostridia</taxon>
        <taxon>Eubacteriales</taxon>
        <taxon>Oscillospiraceae</taxon>
        <taxon>Flavonifractor</taxon>
    </lineage>
</organism>
<dbReference type="EMBL" id="JAQLWO010000003">
    <property type="protein sequence ID" value="MDB7905170.1"/>
    <property type="molecule type" value="Genomic_DNA"/>
</dbReference>
<comment type="caution">
    <text evidence="1">The sequence shown here is derived from an EMBL/GenBank/DDBJ whole genome shotgun (WGS) entry which is preliminary data.</text>
</comment>
<protein>
    <submittedName>
        <fullName evidence="1">Uncharacterized protein</fullName>
    </submittedName>
</protein>
<proteinExistence type="predicted"/>